<dbReference type="Gene3D" id="2.70.98.10">
    <property type="match status" value="1"/>
</dbReference>
<gene>
    <name evidence="1" type="ORF">CSB45_03730</name>
</gene>
<dbReference type="GO" id="GO:0030246">
    <property type="term" value="F:carbohydrate binding"/>
    <property type="evidence" value="ECO:0007669"/>
    <property type="project" value="InterPro"/>
</dbReference>
<evidence type="ECO:0000313" key="1">
    <source>
        <dbReference type="EMBL" id="PID58664.1"/>
    </source>
</evidence>
<dbReference type="InterPro" id="IPR014718">
    <property type="entry name" value="GH-type_carb-bd"/>
</dbReference>
<proteinExistence type="predicted"/>
<dbReference type="InterPro" id="IPR027839">
    <property type="entry name" value="DUF4432"/>
</dbReference>
<sequence>MERFASFQEPTPNFQEQVYYHDVKADEYGYVYNALINKGFQDGEGFGLYIKQLPVLIEWKMNGEGTYVVGMEPGTNIVDGRSLERKEGRLRILAPGESCLYNLEIAEFEEFVKSVQG</sequence>
<organism evidence="1 2">
    <name type="scientific">candidate division KSB3 bacterium</name>
    <dbReference type="NCBI Taxonomy" id="2044937"/>
    <lineage>
        <taxon>Bacteria</taxon>
        <taxon>candidate division KSB3</taxon>
    </lineage>
</organism>
<dbReference type="Proteomes" id="UP000229740">
    <property type="component" value="Unassembled WGS sequence"/>
</dbReference>
<evidence type="ECO:0008006" key="3">
    <source>
        <dbReference type="Google" id="ProtNLM"/>
    </source>
</evidence>
<dbReference type="Pfam" id="PF14486">
    <property type="entry name" value="DUF4432"/>
    <property type="match status" value="1"/>
</dbReference>
<comment type="caution">
    <text evidence="1">The sequence shown here is derived from an EMBL/GenBank/DDBJ whole genome shotgun (WGS) entry which is preliminary data.</text>
</comment>
<name>A0A2G6E9C8_9BACT</name>
<protein>
    <recommendedName>
        <fullName evidence="3">DUF4432 domain-containing protein</fullName>
    </recommendedName>
</protein>
<dbReference type="EMBL" id="PDPS01000022">
    <property type="protein sequence ID" value="PID58664.1"/>
    <property type="molecule type" value="Genomic_DNA"/>
</dbReference>
<dbReference type="AlphaFoldDB" id="A0A2G6E9C8"/>
<evidence type="ECO:0000313" key="2">
    <source>
        <dbReference type="Proteomes" id="UP000229740"/>
    </source>
</evidence>
<accession>A0A2G6E9C8</accession>
<reference evidence="1 2" key="1">
    <citation type="submission" date="2017-10" db="EMBL/GenBank/DDBJ databases">
        <title>Novel microbial diversity and functional potential in the marine mammal oral microbiome.</title>
        <authorList>
            <person name="Dudek N.K."/>
            <person name="Sun C.L."/>
            <person name="Burstein D."/>
            <person name="Kantor R.S."/>
            <person name="Aliaga Goltsman D.S."/>
            <person name="Bik E.M."/>
            <person name="Thomas B.C."/>
            <person name="Banfield J.F."/>
            <person name="Relman D.A."/>
        </authorList>
    </citation>
    <scope>NUCLEOTIDE SEQUENCE [LARGE SCALE GENOMIC DNA]</scope>
    <source>
        <strain evidence="1">DOLZORAL124_49_17</strain>
    </source>
</reference>